<feature type="transmembrane region" description="Helical" evidence="6">
    <location>
        <begin position="266"/>
        <end position="289"/>
    </location>
</feature>
<dbReference type="GO" id="GO:0022857">
    <property type="term" value="F:transmembrane transporter activity"/>
    <property type="evidence" value="ECO:0007669"/>
    <property type="project" value="InterPro"/>
</dbReference>
<evidence type="ECO:0000256" key="4">
    <source>
        <dbReference type="ARBA" id="ARBA00022989"/>
    </source>
</evidence>
<feature type="transmembrane region" description="Helical" evidence="6">
    <location>
        <begin position="209"/>
        <end position="230"/>
    </location>
</feature>
<keyword evidence="8" id="KW-1185">Reference proteome</keyword>
<evidence type="ECO:0000256" key="3">
    <source>
        <dbReference type="ARBA" id="ARBA00022692"/>
    </source>
</evidence>
<dbReference type="EMBL" id="CP036525">
    <property type="protein sequence ID" value="QDT03127.1"/>
    <property type="molecule type" value="Genomic_DNA"/>
</dbReference>
<dbReference type="RefSeq" id="WP_246146622.1">
    <property type="nucleotide sequence ID" value="NZ_CP036525.1"/>
</dbReference>
<comment type="subcellular location">
    <subcellularLocation>
        <location evidence="1">Cell membrane</location>
        <topology evidence="1">Multi-pass membrane protein</topology>
    </subcellularLocation>
</comment>
<dbReference type="PANTHER" id="PTHR32196">
    <property type="entry name" value="ABC TRANSPORTER PERMEASE PROTEIN YPHD-RELATED-RELATED"/>
    <property type="match status" value="1"/>
</dbReference>
<feature type="transmembrane region" description="Helical" evidence="6">
    <location>
        <begin position="38"/>
        <end position="71"/>
    </location>
</feature>
<keyword evidence="5 6" id="KW-0472">Membrane</keyword>
<organism evidence="7 8">
    <name type="scientific">Rubripirellula lacrimiformis</name>
    <dbReference type="NCBI Taxonomy" id="1930273"/>
    <lineage>
        <taxon>Bacteria</taxon>
        <taxon>Pseudomonadati</taxon>
        <taxon>Planctomycetota</taxon>
        <taxon>Planctomycetia</taxon>
        <taxon>Pirellulales</taxon>
        <taxon>Pirellulaceae</taxon>
        <taxon>Rubripirellula</taxon>
    </lineage>
</organism>
<dbReference type="Pfam" id="PF02653">
    <property type="entry name" value="BPD_transp_2"/>
    <property type="match status" value="1"/>
</dbReference>
<evidence type="ECO:0000256" key="6">
    <source>
        <dbReference type="SAM" id="Phobius"/>
    </source>
</evidence>
<feature type="transmembrane region" description="Helical" evidence="6">
    <location>
        <begin position="162"/>
        <end position="184"/>
    </location>
</feature>
<gene>
    <name evidence="7" type="primary">rbsC_2</name>
    <name evidence="7" type="ORF">K227x_15080</name>
</gene>
<accession>A0A517N7K8</accession>
<keyword evidence="2" id="KW-1003">Cell membrane</keyword>
<protein>
    <submittedName>
        <fullName evidence="7">Ribose transport system permease protein RbsC</fullName>
    </submittedName>
</protein>
<feature type="transmembrane region" description="Helical" evidence="6">
    <location>
        <begin position="83"/>
        <end position="105"/>
    </location>
</feature>
<keyword evidence="3 6" id="KW-0812">Transmembrane</keyword>
<evidence type="ECO:0000256" key="1">
    <source>
        <dbReference type="ARBA" id="ARBA00004651"/>
    </source>
</evidence>
<dbReference type="InterPro" id="IPR001851">
    <property type="entry name" value="ABC_transp_permease"/>
</dbReference>
<dbReference type="PANTHER" id="PTHR32196:SF15">
    <property type="entry name" value="SUGAR ABC TRANSPORTER PERMEASE PROTEIN"/>
    <property type="match status" value="1"/>
</dbReference>
<evidence type="ECO:0000256" key="5">
    <source>
        <dbReference type="ARBA" id="ARBA00023136"/>
    </source>
</evidence>
<name>A0A517N7K8_9BACT</name>
<evidence type="ECO:0000313" key="8">
    <source>
        <dbReference type="Proteomes" id="UP000318538"/>
    </source>
</evidence>
<dbReference type="KEGG" id="rlc:K227x_15080"/>
<reference evidence="7 8" key="1">
    <citation type="submission" date="2019-02" db="EMBL/GenBank/DDBJ databases">
        <title>Deep-cultivation of Planctomycetes and their phenomic and genomic characterization uncovers novel biology.</title>
        <authorList>
            <person name="Wiegand S."/>
            <person name="Jogler M."/>
            <person name="Boedeker C."/>
            <person name="Pinto D."/>
            <person name="Vollmers J."/>
            <person name="Rivas-Marin E."/>
            <person name="Kohn T."/>
            <person name="Peeters S.H."/>
            <person name="Heuer A."/>
            <person name="Rast P."/>
            <person name="Oberbeckmann S."/>
            <person name="Bunk B."/>
            <person name="Jeske O."/>
            <person name="Meyerdierks A."/>
            <person name="Storesund J.E."/>
            <person name="Kallscheuer N."/>
            <person name="Luecker S."/>
            <person name="Lage O.M."/>
            <person name="Pohl T."/>
            <person name="Merkel B.J."/>
            <person name="Hornburger P."/>
            <person name="Mueller R.-W."/>
            <person name="Bruemmer F."/>
            <person name="Labrenz M."/>
            <person name="Spormann A.M."/>
            <person name="Op den Camp H."/>
            <person name="Overmann J."/>
            <person name="Amann R."/>
            <person name="Jetten M.S.M."/>
            <person name="Mascher T."/>
            <person name="Medema M.H."/>
            <person name="Devos D.P."/>
            <person name="Kaster A.-K."/>
            <person name="Ovreas L."/>
            <person name="Rohde M."/>
            <person name="Galperin M.Y."/>
            <person name="Jogler C."/>
        </authorList>
    </citation>
    <scope>NUCLEOTIDE SEQUENCE [LARGE SCALE GENOMIC DNA]</scope>
    <source>
        <strain evidence="7 8">K22_7</strain>
    </source>
</reference>
<evidence type="ECO:0000313" key="7">
    <source>
        <dbReference type="EMBL" id="QDT03127.1"/>
    </source>
</evidence>
<proteinExistence type="predicted"/>
<sequence length="330" mass="35190">MKKILGILGLLVFICVMTALMSDRFLTLYNIENLLRRSALFGILSIGAAFVIITAGIDLSIGSVVCLIGCLLPWMLVEQGISVPVALGVVVGISLLIGVTHGLLITKLKLQPFVVTLCGLLFYRGFTRGLVADQTQGFRGEYKMLRELSQGQIPLPGTEFGIPMPCLILVIVAALAIVFLNYTVYGRYMLALGRNETATRFSGINTDRITILAYVICGALSGLGGLLFVLDVGSAQPVDFGNFYELYAIAGAVLGGCSLRGGEGTIIGVVIGAAVMQVLKNTITLVDWIPTNIEYAVIGAVILGGVIADEAVKRYASRRRLAQQASNRNA</sequence>
<dbReference type="CDD" id="cd06579">
    <property type="entry name" value="TM_PBP1_transp_AraH_like"/>
    <property type="match status" value="1"/>
</dbReference>
<dbReference type="Proteomes" id="UP000318538">
    <property type="component" value="Chromosome"/>
</dbReference>
<feature type="transmembrane region" description="Helical" evidence="6">
    <location>
        <begin position="242"/>
        <end position="259"/>
    </location>
</feature>
<evidence type="ECO:0000256" key="2">
    <source>
        <dbReference type="ARBA" id="ARBA00022475"/>
    </source>
</evidence>
<keyword evidence="4 6" id="KW-1133">Transmembrane helix</keyword>
<dbReference type="AlphaFoldDB" id="A0A517N7K8"/>
<feature type="transmembrane region" description="Helical" evidence="6">
    <location>
        <begin position="295"/>
        <end position="312"/>
    </location>
</feature>
<dbReference type="GO" id="GO:0005886">
    <property type="term" value="C:plasma membrane"/>
    <property type="evidence" value="ECO:0007669"/>
    <property type="project" value="UniProtKB-SubCell"/>
</dbReference>